<accession>C7NGT8</accession>
<reference evidence="2 3" key="1">
    <citation type="journal article" date="2009" name="Stand. Genomic Sci.">
        <title>Complete genome sequence of Kytococcus sedentarius type strain (541).</title>
        <authorList>
            <person name="Sims D."/>
            <person name="Brettin T."/>
            <person name="Detter J.C."/>
            <person name="Han C."/>
            <person name="Lapidus A."/>
            <person name="Copeland A."/>
            <person name="Glavina Del Rio T."/>
            <person name="Nolan M."/>
            <person name="Chen F."/>
            <person name="Lucas S."/>
            <person name="Tice H."/>
            <person name="Cheng J.F."/>
            <person name="Bruce D."/>
            <person name="Goodwin L."/>
            <person name="Pitluck S."/>
            <person name="Ovchinnikova G."/>
            <person name="Pati A."/>
            <person name="Ivanova N."/>
            <person name="Mavrommatis K."/>
            <person name="Chen A."/>
            <person name="Palaniappan K."/>
            <person name="D'haeseleer P."/>
            <person name="Chain P."/>
            <person name="Bristow J."/>
            <person name="Eisen J.A."/>
            <person name="Markowitz V."/>
            <person name="Hugenholtz P."/>
            <person name="Schneider S."/>
            <person name="Goker M."/>
            <person name="Pukall R."/>
            <person name="Kyrpides N.C."/>
            <person name="Klenk H.P."/>
        </authorList>
    </citation>
    <scope>NUCLEOTIDE SEQUENCE [LARGE SCALE GENOMIC DNA]</scope>
    <source>
        <strain evidence="3">ATCC 14392 / DSM 20547 / JCM 11482 / CCUG 33030 / NBRC 15357 / NCTC 11040 / CCM 314 / 541</strain>
    </source>
</reference>
<feature type="transmembrane region" description="Helical" evidence="1">
    <location>
        <begin position="224"/>
        <end position="242"/>
    </location>
</feature>
<dbReference type="AlphaFoldDB" id="C7NGT8"/>
<keyword evidence="1" id="KW-0812">Transmembrane</keyword>
<organism evidence="2 3">
    <name type="scientific">Kytococcus sedentarius (strain ATCC 14392 / DSM 20547 / JCM 11482 / CCUG 33030 / NBRC 15357 / NCTC 11040 / CCM 314 / 541)</name>
    <name type="common">Micrococcus sedentarius</name>
    <dbReference type="NCBI Taxonomy" id="478801"/>
    <lineage>
        <taxon>Bacteria</taxon>
        <taxon>Bacillati</taxon>
        <taxon>Actinomycetota</taxon>
        <taxon>Actinomycetes</taxon>
        <taxon>Micrococcales</taxon>
        <taxon>Kytococcaceae</taxon>
        <taxon>Kytococcus</taxon>
    </lineage>
</organism>
<feature type="transmembrane region" description="Helical" evidence="1">
    <location>
        <begin position="347"/>
        <end position="364"/>
    </location>
</feature>
<sequence length="408" mass="43094">MGAAGGPDGRHVAPRRHGPWFPASVLVALSALPLVFAVLQKNNCIEGGWRSPNLIWRMCYSDPVVRWTSSGMNTGAFPWSGPESALPNVPPLRAGLLWLVGVPAGAFPVGAEQQVYFALWVVLLVVSLAALVVAVVDWVRTDGSDPWVAAHVALSPLLVPLLLVSDLLVWVALAVWGCVLWRRGRPASSAVAGALWVLAVTGLPVLGVLAVVSVAARPARLRSAWLPMLLTAAVVLVPWAVWNPESLRGLAFWQASSGHGGVWSIVAGVGADRADWAVQVVAGGGALLGCLVGGLLVRRAANGREVGAALGAGLLIAVALQPEVPTQMGLVALPFVALAGLRWREHLAWVVMEGFHFVFVWMHIGRGSNDRVGMPEDGYAAVVAARLAVWVVLIALFAVRSSRGERLQ</sequence>
<feature type="transmembrane region" description="Helical" evidence="1">
    <location>
        <begin position="276"/>
        <end position="297"/>
    </location>
</feature>
<keyword evidence="1" id="KW-1133">Transmembrane helix</keyword>
<feature type="transmembrane region" description="Helical" evidence="1">
    <location>
        <begin position="148"/>
        <end position="173"/>
    </location>
</feature>
<evidence type="ECO:0000256" key="1">
    <source>
        <dbReference type="SAM" id="Phobius"/>
    </source>
</evidence>
<gene>
    <name evidence="2" type="ordered locus">Ksed_26600</name>
</gene>
<dbReference type="Proteomes" id="UP000006666">
    <property type="component" value="Chromosome"/>
</dbReference>
<feature type="transmembrane region" description="Helical" evidence="1">
    <location>
        <begin position="379"/>
        <end position="399"/>
    </location>
</feature>
<dbReference type="STRING" id="478801.Ksed_26600"/>
<evidence type="ECO:0008006" key="4">
    <source>
        <dbReference type="Google" id="ProtNLM"/>
    </source>
</evidence>
<proteinExistence type="predicted"/>
<keyword evidence="3" id="KW-1185">Reference proteome</keyword>
<feature type="transmembrane region" description="Helical" evidence="1">
    <location>
        <begin position="193"/>
        <end position="212"/>
    </location>
</feature>
<dbReference type="eggNOG" id="COG5650">
    <property type="taxonomic scope" value="Bacteria"/>
</dbReference>
<protein>
    <recommendedName>
        <fullName evidence="4">DUF2029 domain-containing protein</fullName>
    </recommendedName>
</protein>
<dbReference type="KEGG" id="kse:Ksed_26600"/>
<evidence type="ECO:0000313" key="2">
    <source>
        <dbReference type="EMBL" id="ACV07610.1"/>
    </source>
</evidence>
<dbReference type="HOGENOM" id="CLU_028876_1_0_11"/>
<evidence type="ECO:0000313" key="3">
    <source>
        <dbReference type="Proteomes" id="UP000006666"/>
    </source>
</evidence>
<name>C7NGT8_KYTSD</name>
<dbReference type="EMBL" id="CP001686">
    <property type="protein sequence ID" value="ACV07610.1"/>
    <property type="molecule type" value="Genomic_DNA"/>
</dbReference>
<feature type="transmembrane region" description="Helical" evidence="1">
    <location>
        <begin position="20"/>
        <end position="39"/>
    </location>
</feature>
<feature type="transmembrane region" description="Helical" evidence="1">
    <location>
        <begin position="117"/>
        <end position="136"/>
    </location>
</feature>
<keyword evidence="1" id="KW-0472">Membrane</keyword>